<feature type="binding site" description="axial binding residue" evidence="7">
    <location>
        <position position="592"/>
    </location>
    <ligand>
        <name>heme</name>
        <dbReference type="ChEBI" id="CHEBI:30413"/>
    </ligand>
    <ligandPart>
        <name>Fe</name>
        <dbReference type="ChEBI" id="CHEBI:18248"/>
    </ligandPart>
</feature>
<dbReference type="EMBL" id="MU864565">
    <property type="protein sequence ID" value="KAK4183228.1"/>
    <property type="molecule type" value="Genomic_DNA"/>
</dbReference>
<comment type="similarity">
    <text evidence="2">Belongs to the cytochrome P450 family.</text>
</comment>
<evidence type="ECO:0000256" key="5">
    <source>
        <dbReference type="ARBA" id="ARBA00023004"/>
    </source>
</evidence>
<dbReference type="InterPro" id="IPR050529">
    <property type="entry name" value="CYP450_sterol_14alpha_dmase"/>
</dbReference>
<gene>
    <name evidence="8" type="ORF">QBC35DRAFT_508402</name>
</gene>
<dbReference type="SUPFAM" id="SSF48264">
    <property type="entry name" value="Cytochrome P450"/>
    <property type="match status" value="1"/>
</dbReference>
<accession>A0AAN6WJG5</accession>
<sequence>MCFAFGNLDTTQTRQPCFLAISGNISEHTLYLRICSHSSHWLRCPVLLRSAVVAAMATLQDIPARLAVVLNTDPEISSRTLFLLGGVLFLASLYLSRLRRQPLSTSLAGRKVPQLDETVPYVSNTWQFLTNHAKFLNRVSKALTTQQTPIIKFTLGPFQPVYVISGPSNVQRLFGSPEILDGDWVHFALMEKQWDMSPAEMFKFRQDTTGRHPHPLPGSSSSLNNGYRYWRNHNLLYTRFLTEPYCWVPLVFKFCDSFTKNLDSRFPLINGSSASSSPDSTKTQWEKVSLFELLKQEMASAAIYTLFGSKIFDLNPGFMEAYWDYDKVAGKLIVGFPPLLQPKNAAKKERLHSMVQKHIVCAWESYPFPEKTKSNEDEQEEVEQWDPHFGSRLSRESAIWLRSQGFSDRVAAGHTLATLFGLNGNTVPVTIWALIELLQDPSLLADIREEIRQSGCISLPSSSSDTFKVVDVHKVVSLPLLQSVYVEIMRMHVSFAVTRQVRGQNIPVETILGTDSGYRGEIEAGALLQTLSRVAHFDEEVWGVEGHPATEFYGYRHVKNVKDEVTGAEKMVFAMKGRPNSFFAYGGGYWICPGRHFGKMEIMLTLALMVMKFEMKFVEWMTLDGKPSDRAPEDDELRYAGSIAMFPDRDVKVRLRRVR</sequence>
<name>A0AAN6WJG5_9PEZI</name>
<reference evidence="8" key="2">
    <citation type="submission" date="2023-05" db="EMBL/GenBank/DDBJ databases">
        <authorList>
            <consortium name="Lawrence Berkeley National Laboratory"/>
            <person name="Steindorff A."/>
            <person name="Hensen N."/>
            <person name="Bonometti L."/>
            <person name="Westerberg I."/>
            <person name="Brannstrom I.O."/>
            <person name="Guillou S."/>
            <person name="Cros-Aarteil S."/>
            <person name="Calhoun S."/>
            <person name="Haridas S."/>
            <person name="Kuo A."/>
            <person name="Mondo S."/>
            <person name="Pangilinan J."/>
            <person name="Riley R."/>
            <person name="Labutti K."/>
            <person name="Andreopoulos B."/>
            <person name="Lipzen A."/>
            <person name="Chen C."/>
            <person name="Yanf M."/>
            <person name="Daum C."/>
            <person name="Ng V."/>
            <person name="Clum A."/>
            <person name="Ohm R."/>
            <person name="Martin F."/>
            <person name="Silar P."/>
            <person name="Natvig D."/>
            <person name="Lalanne C."/>
            <person name="Gautier V."/>
            <person name="Ament-Velasquez S.L."/>
            <person name="Kruys A."/>
            <person name="Hutchinson M.I."/>
            <person name="Powell A.J."/>
            <person name="Barry K."/>
            <person name="Miller A.N."/>
            <person name="Grigoriev I.V."/>
            <person name="Debuchy R."/>
            <person name="Gladieux P."/>
            <person name="Thoren M.H."/>
            <person name="Johannesson H."/>
        </authorList>
    </citation>
    <scope>NUCLEOTIDE SEQUENCE</scope>
    <source>
        <strain evidence="8">PSN309</strain>
    </source>
</reference>
<dbReference type="Gene3D" id="1.10.630.10">
    <property type="entry name" value="Cytochrome P450"/>
    <property type="match status" value="1"/>
</dbReference>
<evidence type="ECO:0000313" key="9">
    <source>
        <dbReference type="Proteomes" id="UP001302126"/>
    </source>
</evidence>
<evidence type="ECO:0000256" key="7">
    <source>
        <dbReference type="PIRSR" id="PIRSR602403-1"/>
    </source>
</evidence>
<dbReference type="Pfam" id="PF00067">
    <property type="entry name" value="p450"/>
    <property type="match status" value="1"/>
</dbReference>
<keyword evidence="3 7" id="KW-0349">Heme</keyword>
<keyword evidence="9" id="KW-1185">Reference proteome</keyword>
<evidence type="ECO:0000313" key="8">
    <source>
        <dbReference type="EMBL" id="KAK4183228.1"/>
    </source>
</evidence>
<protein>
    <submittedName>
        <fullName evidence="8">Cytochrome P450</fullName>
    </submittedName>
</protein>
<keyword evidence="5 7" id="KW-0408">Iron</keyword>
<keyword evidence="4 7" id="KW-0479">Metal-binding</keyword>
<comment type="caution">
    <text evidence="8">The sequence shown here is derived from an EMBL/GenBank/DDBJ whole genome shotgun (WGS) entry which is preliminary data.</text>
</comment>
<dbReference type="GO" id="GO:0020037">
    <property type="term" value="F:heme binding"/>
    <property type="evidence" value="ECO:0007669"/>
    <property type="project" value="InterPro"/>
</dbReference>
<dbReference type="GO" id="GO:0016705">
    <property type="term" value="F:oxidoreductase activity, acting on paired donors, with incorporation or reduction of molecular oxygen"/>
    <property type="evidence" value="ECO:0007669"/>
    <property type="project" value="InterPro"/>
</dbReference>
<keyword evidence="6" id="KW-0560">Oxidoreductase</keyword>
<evidence type="ECO:0000256" key="4">
    <source>
        <dbReference type="ARBA" id="ARBA00022723"/>
    </source>
</evidence>
<dbReference type="GO" id="GO:0005506">
    <property type="term" value="F:iron ion binding"/>
    <property type="evidence" value="ECO:0007669"/>
    <property type="project" value="InterPro"/>
</dbReference>
<keyword evidence="6" id="KW-0503">Monooxygenase</keyword>
<dbReference type="InterPro" id="IPR002403">
    <property type="entry name" value="Cyt_P450_E_grp-IV"/>
</dbReference>
<dbReference type="Proteomes" id="UP001302126">
    <property type="component" value="Unassembled WGS sequence"/>
</dbReference>
<organism evidence="8 9">
    <name type="scientific">Podospora australis</name>
    <dbReference type="NCBI Taxonomy" id="1536484"/>
    <lineage>
        <taxon>Eukaryota</taxon>
        <taxon>Fungi</taxon>
        <taxon>Dikarya</taxon>
        <taxon>Ascomycota</taxon>
        <taxon>Pezizomycotina</taxon>
        <taxon>Sordariomycetes</taxon>
        <taxon>Sordariomycetidae</taxon>
        <taxon>Sordariales</taxon>
        <taxon>Podosporaceae</taxon>
        <taxon>Podospora</taxon>
    </lineage>
</organism>
<reference evidence="8" key="1">
    <citation type="journal article" date="2023" name="Mol. Phylogenet. Evol.">
        <title>Genome-scale phylogeny and comparative genomics of the fungal order Sordariales.</title>
        <authorList>
            <person name="Hensen N."/>
            <person name="Bonometti L."/>
            <person name="Westerberg I."/>
            <person name="Brannstrom I.O."/>
            <person name="Guillou S."/>
            <person name="Cros-Aarteil S."/>
            <person name="Calhoun S."/>
            <person name="Haridas S."/>
            <person name="Kuo A."/>
            <person name="Mondo S."/>
            <person name="Pangilinan J."/>
            <person name="Riley R."/>
            <person name="LaButti K."/>
            <person name="Andreopoulos B."/>
            <person name="Lipzen A."/>
            <person name="Chen C."/>
            <person name="Yan M."/>
            <person name="Daum C."/>
            <person name="Ng V."/>
            <person name="Clum A."/>
            <person name="Steindorff A."/>
            <person name="Ohm R.A."/>
            <person name="Martin F."/>
            <person name="Silar P."/>
            <person name="Natvig D.O."/>
            <person name="Lalanne C."/>
            <person name="Gautier V."/>
            <person name="Ament-Velasquez S.L."/>
            <person name="Kruys A."/>
            <person name="Hutchinson M.I."/>
            <person name="Powell A.J."/>
            <person name="Barry K."/>
            <person name="Miller A.N."/>
            <person name="Grigoriev I.V."/>
            <person name="Debuchy R."/>
            <person name="Gladieux P."/>
            <person name="Hiltunen Thoren M."/>
            <person name="Johannesson H."/>
        </authorList>
    </citation>
    <scope>NUCLEOTIDE SEQUENCE</scope>
    <source>
        <strain evidence="8">PSN309</strain>
    </source>
</reference>
<evidence type="ECO:0000256" key="1">
    <source>
        <dbReference type="ARBA" id="ARBA00001971"/>
    </source>
</evidence>
<dbReference type="InterPro" id="IPR001128">
    <property type="entry name" value="Cyt_P450"/>
</dbReference>
<evidence type="ECO:0000256" key="6">
    <source>
        <dbReference type="ARBA" id="ARBA00023033"/>
    </source>
</evidence>
<dbReference type="GO" id="GO:0008395">
    <property type="term" value="F:steroid hydroxylase activity"/>
    <property type="evidence" value="ECO:0007669"/>
    <property type="project" value="TreeGrafter"/>
</dbReference>
<dbReference type="PRINTS" id="PR00465">
    <property type="entry name" value="EP450IV"/>
</dbReference>
<dbReference type="InterPro" id="IPR036396">
    <property type="entry name" value="Cyt_P450_sf"/>
</dbReference>
<proteinExistence type="inferred from homology"/>
<evidence type="ECO:0000256" key="3">
    <source>
        <dbReference type="ARBA" id="ARBA00022617"/>
    </source>
</evidence>
<dbReference type="AlphaFoldDB" id="A0AAN6WJG5"/>
<dbReference type="PANTHER" id="PTHR24304:SF2">
    <property type="entry name" value="24-HYDROXYCHOLESTEROL 7-ALPHA-HYDROXYLASE"/>
    <property type="match status" value="1"/>
</dbReference>
<evidence type="ECO:0000256" key="2">
    <source>
        <dbReference type="ARBA" id="ARBA00010617"/>
    </source>
</evidence>
<dbReference type="PANTHER" id="PTHR24304">
    <property type="entry name" value="CYTOCHROME P450 FAMILY 7"/>
    <property type="match status" value="1"/>
</dbReference>
<comment type="cofactor">
    <cofactor evidence="1 7">
        <name>heme</name>
        <dbReference type="ChEBI" id="CHEBI:30413"/>
    </cofactor>
</comment>